<accession>A0A327QMT6</accession>
<protein>
    <submittedName>
        <fullName evidence="2">Type IX secretion system PorP/SprF family membrane protein</fullName>
    </submittedName>
</protein>
<evidence type="ECO:0000313" key="2">
    <source>
        <dbReference type="EMBL" id="RAJ05004.1"/>
    </source>
</evidence>
<gene>
    <name evidence="2" type="ORF">LX64_02157</name>
</gene>
<dbReference type="Proteomes" id="UP000249547">
    <property type="component" value="Unassembled WGS sequence"/>
</dbReference>
<dbReference type="RefSeq" id="WP_111597635.1">
    <property type="nucleotide sequence ID" value="NZ_QLLL01000004.1"/>
</dbReference>
<name>A0A327QMT6_9BACT</name>
<evidence type="ECO:0000256" key="1">
    <source>
        <dbReference type="SAM" id="SignalP"/>
    </source>
</evidence>
<feature type="signal peptide" evidence="1">
    <location>
        <begin position="1"/>
        <end position="24"/>
    </location>
</feature>
<comment type="caution">
    <text evidence="2">The sequence shown here is derived from an EMBL/GenBank/DDBJ whole genome shotgun (WGS) entry which is preliminary data.</text>
</comment>
<feature type="chain" id="PRO_5016283311" evidence="1">
    <location>
        <begin position="25"/>
        <end position="305"/>
    </location>
</feature>
<sequence length="305" mass="34627">MKKRVLKCWLMGLMCWGFAQSASAQQHPLYAQYNSNGMVVNPSYPSMDTSASITAVARNQWVGMEGAPKTMTMSFYTPIKSTRTSIGFMAFQDKITVYSQTGFHVNISQKVKVGENVYLALGLQGGAQQFKENNTQLNAGDDYVFANDKRYWKTDVGFGFMLYGENFMVGFSAPSFHNFDLGTTENKVEFKRHLYFQGAYIFTLNSDIKLKPGVLMRQAPGAGVNFDVNASLLMKNIVWVGLTWRTEKTTSAFLQVQATKNILFGYSYDFAGNQYLKTYQQGSHEVMLNYRFSWSKDKPVTMRYF</sequence>
<keyword evidence="1" id="KW-0732">Signal</keyword>
<keyword evidence="3" id="KW-1185">Reference proteome</keyword>
<dbReference type="NCBIfam" id="TIGR03519">
    <property type="entry name" value="T9SS_PorP_fam"/>
    <property type="match status" value="1"/>
</dbReference>
<organism evidence="2 3">
    <name type="scientific">Chitinophaga skermanii</name>
    <dbReference type="NCBI Taxonomy" id="331697"/>
    <lineage>
        <taxon>Bacteria</taxon>
        <taxon>Pseudomonadati</taxon>
        <taxon>Bacteroidota</taxon>
        <taxon>Chitinophagia</taxon>
        <taxon>Chitinophagales</taxon>
        <taxon>Chitinophagaceae</taxon>
        <taxon>Chitinophaga</taxon>
    </lineage>
</organism>
<dbReference type="InterPro" id="IPR019861">
    <property type="entry name" value="PorP/SprF_Bacteroidetes"/>
</dbReference>
<dbReference type="OrthoDB" id="626665at2"/>
<dbReference type="AlphaFoldDB" id="A0A327QMT6"/>
<dbReference type="Pfam" id="PF11751">
    <property type="entry name" value="PorP_SprF"/>
    <property type="match status" value="1"/>
</dbReference>
<reference evidence="2 3" key="1">
    <citation type="submission" date="2018-06" db="EMBL/GenBank/DDBJ databases">
        <title>Genomic Encyclopedia of Archaeal and Bacterial Type Strains, Phase II (KMG-II): from individual species to whole genera.</title>
        <authorList>
            <person name="Goeker M."/>
        </authorList>
    </citation>
    <scope>NUCLEOTIDE SEQUENCE [LARGE SCALE GENOMIC DNA]</scope>
    <source>
        <strain evidence="2 3">DSM 23857</strain>
    </source>
</reference>
<proteinExistence type="predicted"/>
<evidence type="ECO:0000313" key="3">
    <source>
        <dbReference type="Proteomes" id="UP000249547"/>
    </source>
</evidence>
<dbReference type="EMBL" id="QLLL01000004">
    <property type="protein sequence ID" value="RAJ05004.1"/>
    <property type="molecule type" value="Genomic_DNA"/>
</dbReference>